<dbReference type="GO" id="GO:0005524">
    <property type="term" value="F:ATP binding"/>
    <property type="evidence" value="ECO:0007669"/>
    <property type="project" value="UniProtKB-KW"/>
</dbReference>
<dbReference type="PANTHER" id="PTHR42855:SF2">
    <property type="entry name" value="DRUG RESISTANCE ABC TRANSPORTER,ATP-BINDING PROTEIN"/>
    <property type="match status" value="1"/>
</dbReference>
<dbReference type="InterPro" id="IPR017871">
    <property type="entry name" value="ABC_transporter-like_CS"/>
</dbReference>
<keyword evidence="1" id="KW-0547">Nucleotide-binding</keyword>
<evidence type="ECO:0000313" key="5">
    <source>
        <dbReference type="Proteomes" id="UP000824208"/>
    </source>
</evidence>
<dbReference type="InterPro" id="IPR051309">
    <property type="entry name" value="ABCF_ATPase"/>
</dbReference>
<dbReference type="EMBL" id="DWYC01000072">
    <property type="protein sequence ID" value="HJB57526.1"/>
    <property type="molecule type" value="Genomic_DNA"/>
</dbReference>
<dbReference type="PROSITE" id="PS00211">
    <property type="entry name" value="ABC_TRANSPORTER_1"/>
    <property type="match status" value="1"/>
</dbReference>
<dbReference type="InterPro" id="IPR003593">
    <property type="entry name" value="AAA+_ATPase"/>
</dbReference>
<evidence type="ECO:0000259" key="3">
    <source>
        <dbReference type="PROSITE" id="PS50893"/>
    </source>
</evidence>
<accession>A0A9D2S694</accession>
<feature type="domain" description="ABC transporter" evidence="3">
    <location>
        <begin position="311"/>
        <end position="493"/>
    </location>
</feature>
<dbReference type="Gene3D" id="3.40.50.300">
    <property type="entry name" value="P-loop containing nucleotide triphosphate hydrolases"/>
    <property type="match status" value="2"/>
</dbReference>
<dbReference type="Proteomes" id="UP000824208">
    <property type="component" value="Unassembled WGS sequence"/>
</dbReference>
<dbReference type="NCBIfam" id="NF000355">
    <property type="entry name" value="ribo_prot_ABC_F"/>
    <property type="match status" value="1"/>
</dbReference>
<dbReference type="SMART" id="SM00382">
    <property type="entry name" value="AAA"/>
    <property type="match status" value="2"/>
</dbReference>
<keyword evidence="2 4" id="KW-0067">ATP-binding</keyword>
<organism evidence="4 5">
    <name type="scientific">Candidatus Flavonifractor intestinipullorum</name>
    <dbReference type="NCBI Taxonomy" id="2838587"/>
    <lineage>
        <taxon>Bacteria</taxon>
        <taxon>Bacillati</taxon>
        <taxon>Bacillota</taxon>
        <taxon>Clostridia</taxon>
        <taxon>Eubacteriales</taxon>
        <taxon>Oscillospiraceae</taxon>
        <taxon>Flavonifractor</taxon>
    </lineage>
</organism>
<comment type="caution">
    <text evidence="4">The sequence shown here is derived from an EMBL/GenBank/DDBJ whole genome shotgun (WGS) entry which is preliminary data.</text>
</comment>
<dbReference type="Pfam" id="PF00005">
    <property type="entry name" value="ABC_tran"/>
    <property type="match status" value="2"/>
</dbReference>
<feature type="domain" description="ABC transporter" evidence="3">
    <location>
        <begin position="4"/>
        <end position="214"/>
    </location>
</feature>
<reference evidence="4" key="1">
    <citation type="journal article" date="2021" name="PeerJ">
        <title>Extensive microbial diversity within the chicken gut microbiome revealed by metagenomics and culture.</title>
        <authorList>
            <person name="Gilroy R."/>
            <person name="Ravi A."/>
            <person name="Getino M."/>
            <person name="Pursley I."/>
            <person name="Horton D.L."/>
            <person name="Alikhan N.F."/>
            <person name="Baker D."/>
            <person name="Gharbi K."/>
            <person name="Hall N."/>
            <person name="Watson M."/>
            <person name="Adriaenssens E.M."/>
            <person name="Foster-Nyarko E."/>
            <person name="Jarju S."/>
            <person name="Secka A."/>
            <person name="Antonio M."/>
            <person name="Oren A."/>
            <person name="Chaudhuri R.R."/>
            <person name="La Ragione R."/>
            <person name="Hildebrand F."/>
            <person name="Pallen M.J."/>
        </authorList>
    </citation>
    <scope>NUCLEOTIDE SEQUENCE</scope>
    <source>
        <strain evidence="4">CHK189-11263</strain>
    </source>
</reference>
<reference evidence="4" key="2">
    <citation type="submission" date="2021-04" db="EMBL/GenBank/DDBJ databases">
        <authorList>
            <person name="Gilroy R."/>
        </authorList>
    </citation>
    <scope>NUCLEOTIDE SEQUENCE</scope>
    <source>
        <strain evidence="4">CHK189-11263</strain>
    </source>
</reference>
<sequence>MSLISIRDLTFSYPGGWEEVFTGLNLELDTAWRLGLVGRNGRGKTTLLRLLSGALTPGGGSVSLPEPVSYFPFPLHWDDTPALEALERRFPDLEEWRLFRELNLLETDPELLYRPLATLSGGERVKLQLAALFQQPERYLLIDEPTDHLDLAGRAAVSAYLAQKPGFLLVSHDRAFLDGCTDHILSLNKTGPELIRGTFSTWWAEKEDRDRREAAENQRLKGEIRRLKESARRTGQWAEQVEASKYGSRNSGLRPDRGFLGHKSAKMMARSKAAERRQERALAEKEGLLKDLEHTAPLLLRPLEHPKDRLLEVRDFCPDYGAGPVGSPISFTLRQGERLALTGPNGCGKSSLLKAVLGREIPHTGALALASGAVVSYVPQDTGGLKGSFARFAQESGVDLTRLLTLLRKLDVPRAQFEQDLAALSEGQKKKVLLARSLCQSAHLYLWDEPLNYVDVFSRMQIEALLRETGATLLLVEHDRAFLQAVGARVLTL</sequence>
<dbReference type="InterPro" id="IPR003439">
    <property type="entry name" value="ABC_transporter-like_ATP-bd"/>
</dbReference>
<dbReference type="SUPFAM" id="SSF52540">
    <property type="entry name" value="P-loop containing nucleoside triphosphate hydrolases"/>
    <property type="match status" value="2"/>
</dbReference>
<evidence type="ECO:0000313" key="4">
    <source>
        <dbReference type="EMBL" id="HJB57526.1"/>
    </source>
</evidence>
<dbReference type="InterPro" id="IPR027417">
    <property type="entry name" value="P-loop_NTPase"/>
</dbReference>
<evidence type="ECO:0000256" key="1">
    <source>
        <dbReference type="ARBA" id="ARBA00022741"/>
    </source>
</evidence>
<proteinExistence type="predicted"/>
<dbReference type="PROSITE" id="PS50893">
    <property type="entry name" value="ABC_TRANSPORTER_2"/>
    <property type="match status" value="2"/>
</dbReference>
<gene>
    <name evidence="4" type="ORF">H9714_08240</name>
</gene>
<dbReference type="CDD" id="cd03221">
    <property type="entry name" value="ABCF_EF-3"/>
    <property type="match status" value="2"/>
</dbReference>
<evidence type="ECO:0000256" key="2">
    <source>
        <dbReference type="ARBA" id="ARBA00022840"/>
    </source>
</evidence>
<name>A0A9D2S694_9FIRM</name>
<dbReference type="AlphaFoldDB" id="A0A9D2S694"/>
<dbReference type="PANTHER" id="PTHR42855">
    <property type="entry name" value="ABC TRANSPORTER ATP-BINDING SUBUNIT"/>
    <property type="match status" value="1"/>
</dbReference>
<dbReference type="GO" id="GO:0016887">
    <property type="term" value="F:ATP hydrolysis activity"/>
    <property type="evidence" value="ECO:0007669"/>
    <property type="project" value="InterPro"/>
</dbReference>
<protein>
    <submittedName>
        <fullName evidence="4">ATP-binding cassette domain-containing protein</fullName>
    </submittedName>
</protein>